<evidence type="ECO:0000256" key="2">
    <source>
        <dbReference type="ARBA" id="ARBA00022525"/>
    </source>
</evidence>
<evidence type="ECO:0000259" key="4">
    <source>
        <dbReference type="PROSITE" id="PS50234"/>
    </source>
</evidence>
<reference evidence="5 6" key="1">
    <citation type="submission" date="2019-03" db="EMBL/GenBank/DDBJ databases">
        <title>San Antonio Military Medical Center submission to MRSN (WRAIR), pending publication.</title>
        <authorList>
            <person name="Blyth D.M."/>
            <person name="Mccarthy S.L."/>
            <person name="Schall S.E."/>
            <person name="Stam J.A."/>
            <person name="Ong A.C."/>
            <person name="Mcgann P.T."/>
        </authorList>
    </citation>
    <scope>NUCLEOTIDE SEQUENCE [LARGE SCALE GENOMIC DNA]</scope>
    <source>
        <strain evidence="5 6">MRSN571793</strain>
    </source>
</reference>
<evidence type="ECO:0000256" key="1">
    <source>
        <dbReference type="ARBA" id="ARBA00004613"/>
    </source>
</evidence>
<dbReference type="OrthoDB" id="9805121at2"/>
<name>A0A4Y8L1A8_9BACT</name>
<evidence type="ECO:0000313" key="6">
    <source>
        <dbReference type="Proteomes" id="UP000297861"/>
    </source>
</evidence>
<dbReference type="PROSITE" id="PS50234">
    <property type="entry name" value="VWFA"/>
    <property type="match status" value="1"/>
</dbReference>
<dbReference type="Proteomes" id="UP000297861">
    <property type="component" value="Unassembled WGS sequence"/>
</dbReference>
<accession>A0A4Y8L1A8</accession>
<comment type="subcellular location">
    <subcellularLocation>
        <location evidence="1">Secreted</location>
    </subcellularLocation>
</comment>
<feature type="domain" description="VWFA" evidence="4">
    <location>
        <begin position="207"/>
        <end position="410"/>
    </location>
</feature>
<dbReference type="Gene3D" id="3.40.50.410">
    <property type="entry name" value="von Willebrand factor, type A domain"/>
    <property type="match status" value="1"/>
</dbReference>
<dbReference type="SUPFAM" id="SSF53300">
    <property type="entry name" value="vWA-like"/>
    <property type="match status" value="1"/>
</dbReference>
<dbReference type="SMART" id="SM00327">
    <property type="entry name" value="VWA"/>
    <property type="match status" value="1"/>
</dbReference>
<dbReference type="PROSITE" id="PS51257">
    <property type="entry name" value="PROKAR_LIPOPROTEIN"/>
    <property type="match status" value="1"/>
</dbReference>
<dbReference type="RefSeq" id="WP_134436425.1">
    <property type="nucleotide sequence ID" value="NZ_SOML01000006.1"/>
</dbReference>
<dbReference type="GO" id="GO:0005737">
    <property type="term" value="C:cytoplasm"/>
    <property type="evidence" value="ECO:0007669"/>
    <property type="project" value="TreeGrafter"/>
</dbReference>
<protein>
    <submittedName>
        <fullName evidence="5">VWA domain-containing protein</fullName>
    </submittedName>
</protein>
<gene>
    <name evidence="5" type="ORF">E2605_10610</name>
</gene>
<sequence>MKIQHLFCATIGIVSMFACSTQSKHREVSTTDNVSVSEIMYSSDYAEESAIEISSRADIRPGLKRQVAANLLTATEINDFKKWDEWEELLLKDFSSYKNGWRIIPENRFVASVADYNQRPVPDVETKLYDSKGKLIWSTRTDNTGVAQLWMGMYKNVNNQSERIYPPYRIEFTYGNEKKVIENAQPYPQMTNVVKMSVKSRPSSNVDLFFIIDATGSMSDELRYLQSELYDIIKQVRVKQSNLDIRVGSLVYRDYGDDYLTRKSSLDPDINKTLDFLKRQAADGGGDTPEAVDEALYQAIQCENWSKEALSRLAFLVLDAPPHDDDKSIRRVHEQVTLAAIKGIRLIPLVASGMDQNGEYLMRAIALATNGTYVALTDDSGIGNSHEVPTTNYYKVEKLNDLLIRLIDDYTRIPQTIG</sequence>
<organism evidence="5 6">
    <name type="scientific">Dysgonomonas capnocytophagoides</name>
    <dbReference type="NCBI Taxonomy" id="45254"/>
    <lineage>
        <taxon>Bacteria</taxon>
        <taxon>Pseudomonadati</taxon>
        <taxon>Bacteroidota</taxon>
        <taxon>Bacteroidia</taxon>
        <taxon>Bacteroidales</taxon>
        <taxon>Dysgonomonadaceae</taxon>
        <taxon>Dysgonomonas</taxon>
    </lineage>
</organism>
<dbReference type="GO" id="GO:0004674">
    <property type="term" value="F:protein serine/threonine kinase activity"/>
    <property type="evidence" value="ECO:0007669"/>
    <property type="project" value="TreeGrafter"/>
</dbReference>
<dbReference type="InterPro" id="IPR036465">
    <property type="entry name" value="vWFA_dom_sf"/>
</dbReference>
<keyword evidence="3" id="KW-0732">Signal</keyword>
<dbReference type="PANTHER" id="PTHR47763">
    <property type="entry name" value="ALPHA-PROTEIN KINASE VWKA"/>
    <property type="match status" value="1"/>
</dbReference>
<dbReference type="STRING" id="1121485.GCA_000426485_00454"/>
<evidence type="ECO:0000313" key="5">
    <source>
        <dbReference type="EMBL" id="TFD96037.1"/>
    </source>
</evidence>
<keyword evidence="6" id="KW-1185">Reference proteome</keyword>
<dbReference type="InterPro" id="IPR052969">
    <property type="entry name" value="Thr-specific_kinase-like"/>
</dbReference>
<dbReference type="CDD" id="cd00198">
    <property type="entry name" value="vWFA"/>
    <property type="match status" value="1"/>
</dbReference>
<comment type="caution">
    <text evidence="5">The sequence shown here is derived from an EMBL/GenBank/DDBJ whole genome shotgun (WGS) entry which is preliminary data.</text>
</comment>
<dbReference type="PANTHER" id="PTHR47763:SF1">
    <property type="entry name" value="DUF659 DOMAIN-CONTAINING PROTEIN"/>
    <property type="match status" value="1"/>
</dbReference>
<proteinExistence type="predicted"/>
<dbReference type="EMBL" id="SOML01000006">
    <property type="protein sequence ID" value="TFD96037.1"/>
    <property type="molecule type" value="Genomic_DNA"/>
</dbReference>
<dbReference type="Pfam" id="PF25106">
    <property type="entry name" value="VWA_4"/>
    <property type="match status" value="1"/>
</dbReference>
<dbReference type="InterPro" id="IPR056861">
    <property type="entry name" value="HMCN1-like_VWA"/>
</dbReference>
<dbReference type="InterPro" id="IPR002035">
    <property type="entry name" value="VWF_A"/>
</dbReference>
<evidence type="ECO:0000256" key="3">
    <source>
        <dbReference type="ARBA" id="ARBA00022729"/>
    </source>
</evidence>
<keyword evidence="2" id="KW-0964">Secreted</keyword>
<dbReference type="AlphaFoldDB" id="A0A4Y8L1A8"/>